<evidence type="ECO:0000313" key="8">
    <source>
        <dbReference type="EMBL" id="MCW3787500.1"/>
    </source>
</evidence>
<feature type="transmembrane region" description="Helical" evidence="7">
    <location>
        <begin position="20"/>
        <end position="40"/>
    </location>
</feature>
<protein>
    <submittedName>
        <fullName evidence="8">Lysophospholipid acyltransferase family protein</fullName>
    </submittedName>
</protein>
<comment type="caution">
    <text evidence="8">The sequence shown here is derived from an EMBL/GenBank/DDBJ whole genome shotgun (WGS) entry which is preliminary data.</text>
</comment>
<reference evidence="8" key="1">
    <citation type="submission" date="2022-10" db="EMBL/GenBank/DDBJ databases">
        <authorList>
            <person name="Yu W.X."/>
        </authorList>
    </citation>
    <scope>NUCLEOTIDE SEQUENCE</scope>
    <source>
        <strain evidence="8">AAT</strain>
    </source>
</reference>
<dbReference type="Pfam" id="PF03279">
    <property type="entry name" value="Lip_A_acyltrans"/>
    <property type="match status" value="1"/>
</dbReference>
<sequence length="294" mass="35212">MNNIGTKIGLFFIKQLGFLPFWFLYLLSDLFYYIVLAIGYRKKLVYKNLRNAFPEKSDQEIKDIAHKFYHNFCDAFFETFKLYRISEKQIRKRISVKNGELLDKYYDEGKDVYAIMAHYGTWEWVPSINLFVKLHGCAIYHPLKSKPYDEFMLKLRSRWGSYNFPMKTSFRSVIQMKKEGTRFLLGLLADQSPSKSKIQYQTMFLNQMTPVHLGGEKMPAKTNDPIVFLRFDKIKRGHYCIVVEPLIENPKECKEYEITKTHVKHLENIIKEKPEYWLWTHNRWKHSDPNFKVK</sequence>
<evidence type="ECO:0000256" key="2">
    <source>
        <dbReference type="ARBA" id="ARBA00022475"/>
    </source>
</evidence>
<dbReference type="GO" id="GO:0005886">
    <property type="term" value="C:plasma membrane"/>
    <property type="evidence" value="ECO:0007669"/>
    <property type="project" value="UniProtKB-SubCell"/>
</dbReference>
<keyword evidence="7" id="KW-0812">Transmembrane</keyword>
<keyword evidence="9" id="KW-1185">Reference proteome</keyword>
<evidence type="ECO:0000256" key="3">
    <source>
        <dbReference type="ARBA" id="ARBA00022519"/>
    </source>
</evidence>
<dbReference type="InterPro" id="IPR004960">
    <property type="entry name" value="LipA_acyltrans"/>
</dbReference>
<name>A0AAE3SFH8_9BACT</name>
<dbReference type="Proteomes" id="UP001209229">
    <property type="component" value="Unassembled WGS sequence"/>
</dbReference>
<gene>
    <name evidence="8" type="ORF">OM075_13585</name>
</gene>
<dbReference type="PANTHER" id="PTHR30606:SF10">
    <property type="entry name" value="PHOSPHATIDYLINOSITOL MANNOSIDE ACYLTRANSFERASE"/>
    <property type="match status" value="1"/>
</dbReference>
<dbReference type="AlphaFoldDB" id="A0AAE3SFH8"/>
<keyword evidence="3" id="KW-0997">Cell inner membrane</keyword>
<evidence type="ECO:0000256" key="5">
    <source>
        <dbReference type="ARBA" id="ARBA00023136"/>
    </source>
</evidence>
<dbReference type="GO" id="GO:0009247">
    <property type="term" value="P:glycolipid biosynthetic process"/>
    <property type="evidence" value="ECO:0007669"/>
    <property type="project" value="UniProtKB-ARBA"/>
</dbReference>
<keyword evidence="7" id="KW-1133">Transmembrane helix</keyword>
<organism evidence="8 9">
    <name type="scientific">Plebeiibacterium sediminum</name>
    <dbReference type="NCBI Taxonomy" id="2992112"/>
    <lineage>
        <taxon>Bacteria</taxon>
        <taxon>Pseudomonadati</taxon>
        <taxon>Bacteroidota</taxon>
        <taxon>Bacteroidia</taxon>
        <taxon>Marinilabiliales</taxon>
        <taxon>Marinilabiliaceae</taxon>
        <taxon>Plebeiibacterium</taxon>
    </lineage>
</organism>
<evidence type="ECO:0000256" key="4">
    <source>
        <dbReference type="ARBA" id="ARBA00022679"/>
    </source>
</evidence>
<keyword evidence="2" id="KW-1003">Cell membrane</keyword>
<accession>A0AAE3SFH8</accession>
<proteinExistence type="predicted"/>
<keyword evidence="6 8" id="KW-0012">Acyltransferase</keyword>
<keyword evidence="5 7" id="KW-0472">Membrane</keyword>
<dbReference type="RefSeq" id="WP_301191065.1">
    <property type="nucleotide sequence ID" value="NZ_JAPDPJ010000031.1"/>
</dbReference>
<evidence type="ECO:0000256" key="6">
    <source>
        <dbReference type="ARBA" id="ARBA00023315"/>
    </source>
</evidence>
<dbReference type="PANTHER" id="PTHR30606">
    <property type="entry name" value="LIPID A BIOSYNTHESIS LAUROYL ACYLTRANSFERASE"/>
    <property type="match status" value="1"/>
</dbReference>
<evidence type="ECO:0000256" key="1">
    <source>
        <dbReference type="ARBA" id="ARBA00004533"/>
    </source>
</evidence>
<evidence type="ECO:0000313" key="9">
    <source>
        <dbReference type="Proteomes" id="UP001209229"/>
    </source>
</evidence>
<dbReference type="CDD" id="cd07984">
    <property type="entry name" value="LPLAT_LABLAT-like"/>
    <property type="match status" value="1"/>
</dbReference>
<dbReference type="EMBL" id="JAPDPJ010000031">
    <property type="protein sequence ID" value="MCW3787500.1"/>
    <property type="molecule type" value="Genomic_DNA"/>
</dbReference>
<dbReference type="GO" id="GO:0016746">
    <property type="term" value="F:acyltransferase activity"/>
    <property type="evidence" value="ECO:0007669"/>
    <property type="project" value="UniProtKB-KW"/>
</dbReference>
<keyword evidence="4" id="KW-0808">Transferase</keyword>
<comment type="subcellular location">
    <subcellularLocation>
        <location evidence="1">Cell inner membrane</location>
    </subcellularLocation>
</comment>
<evidence type="ECO:0000256" key="7">
    <source>
        <dbReference type="SAM" id="Phobius"/>
    </source>
</evidence>